<evidence type="ECO:0000256" key="1">
    <source>
        <dbReference type="SAM" id="MobiDB-lite"/>
    </source>
</evidence>
<reference evidence="3" key="2">
    <citation type="submission" date="2020-09" db="EMBL/GenBank/DDBJ databases">
        <authorList>
            <person name="Sun Q."/>
            <person name="Zhou Y."/>
        </authorList>
    </citation>
    <scope>NUCLEOTIDE SEQUENCE</scope>
    <source>
        <strain evidence="3">CGMCC 4.7272</strain>
    </source>
</reference>
<keyword evidence="2" id="KW-1133">Transmembrane helix</keyword>
<evidence type="ECO:0008006" key="5">
    <source>
        <dbReference type="Google" id="ProtNLM"/>
    </source>
</evidence>
<dbReference type="InterPro" id="IPR001646">
    <property type="entry name" value="5peptide_repeat"/>
</dbReference>
<dbReference type="InterPro" id="IPR051082">
    <property type="entry name" value="Pentapeptide-BTB/POZ_domain"/>
</dbReference>
<dbReference type="Gene3D" id="2.160.20.80">
    <property type="entry name" value="E3 ubiquitin-protein ligase SopA"/>
    <property type="match status" value="2"/>
</dbReference>
<evidence type="ECO:0000256" key="2">
    <source>
        <dbReference type="SAM" id="Phobius"/>
    </source>
</evidence>
<feature type="region of interest" description="Disordered" evidence="1">
    <location>
        <begin position="348"/>
        <end position="369"/>
    </location>
</feature>
<dbReference type="Proteomes" id="UP000625682">
    <property type="component" value="Unassembled WGS sequence"/>
</dbReference>
<name>A0A917PBZ5_9ACTN</name>
<keyword evidence="2" id="KW-0812">Transmembrane</keyword>
<protein>
    <recommendedName>
        <fullName evidence="5">Pentapeptide repeat-containing protein</fullName>
    </recommendedName>
</protein>
<evidence type="ECO:0000313" key="3">
    <source>
        <dbReference type="EMBL" id="GGJ70159.1"/>
    </source>
</evidence>
<dbReference type="SUPFAM" id="SSF141571">
    <property type="entry name" value="Pentapeptide repeat-like"/>
    <property type="match status" value="2"/>
</dbReference>
<dbReference type="PANTHER" id="PTHR14136:SF17">
    <property type="entry name" value="BTB_POZ DOMAIN-CONTAINING PROTEIN KCTD9"/>
    <property type="match status" value="1"/>
</dbReference>
<comment type="caution">
    <text evidence="3">The sequence shown here is derived from an EMBL/GenBank/DDBJ whole genome shotgun (WGS) entry which is preliminary data.</text>
</comment>
<evidence type="ECO:0000313" key="4">
    <source>
        <dbReference type="Proteomes" id="UP000625682"/>
    </source>
</evidence>
<keyword evidence="4" id="KW-1185">Reference proteome</keyword>
<dbReference type="PANTHER" id="PTHR14136">
    <property type="entry name" value="BTB_POZ DOMAIN-CONTAINING PROTEIN KCTD9"/>
    <property type="match status" value="1"/>
</dbReference>
<dbReference type="Pfam" id="PF00805">
    <property type="entry name" value="Pentapeptide"/>
    <property type="match status" value="5"/>
</dbReference>
<keyword evidence="2" id="KW-0472">Membrane</keyword>
<dbReference type="EMBL" id="BMMU01000058">
    <property type="protein sequence ID" value="GGJ70159.1"/>
    <property type="molecule type" value="Genomic_DNA"/>
</dbReference>
<sequence>MRADGPNSVERMQWIGLMAASLPGFAALAALLFTWMQVSQTSKELRISEQGHITNRYNAAVGNLGSESVDVRLGGIYALQRIMQDSRRDHPTVVSVLAAYVRRHAPIEADTNTAKGKSTERSATADVQAVISVLAHRRPEHDRGVVVDLDRTDLSGLKPMHAEGYINLRGAHLTGADLSNADLSRANLRGADLVDASLRGANLNDSNLEGAQLSGTNLNEARLENVNLRDASFCSRLTSESTTTTEHELGTCADLTDVDLTTATLTGADLMDADLTRTTLCRTWDDGSRNCAVLARAWLLDVDLRGADLRGADLRGADLSNADLSDADLREANLKEAKLNGTRLDGAKLAGTRGLSPSLRQGTEGGGKL</sequence>
<accession>A0A917PBZ5</accession>
<organism evidence="3 4">
    <name type="scientific">Streptomyces lacrimifluminis</name>
    <dbReference type="NCBI Taxonomy" id="1500077"/>
    <lineage>
        <taxon>Bacteria</taxon>
        <taxon>Bacillati</taxon>
        <taxon>Actinomycetota</taxon>
        <taxon>Actinomycetes</taxon>
        <taxon>Kitasatosporales</taxon>
        <taxon>Streptomycetaceae</taxon>
        <taxon>Streptomyces</taxon>
    </lineage>
</organism>
<proteinExistence type="predicted"/>
<feature type="transmembrane region" description="Helical" evidence="2">
    <location>
        <begin position="12"/>
        <end position="36"/>
    </location>
</feature>
<gene>
    <name evidence="3" type="ORF">GCM10012282_78750</name>
</gene>
<dbReference type="AlphaFoldDB" id="A0A917PBZ5"/>
<reference evidence="3" key="1">
    <citation type="journal article" date="2014" name="Int. J. Syst. Evol. Microbiol.">
        <title>Complete genome sequence of Corynebacterium casei LMG S-19264T (=DSM 44701T), isolated from a smear-ripened cheese.</title>
        <authorList>
            <consortium name="US DOE Joint Genome Institute (JGI-PGF)"/>
            <person name="Walter F."/>
            <person name="Albersmeier A."/>
            <person name="Kalinowski J."/>
            <person name="Ruckert C."/>
        </authorList>
    </citation>
    <scope>NUCLEOTIDE SEQUENCE</scope>
    <source>
        <strain evidence="3">CGMCC 4.7272</strain>
    </source>
</reference>